<evidence type="ECO:0000313" key="10">
    <source>
        <dbReference type="Proteomes" id="UP000030854"/>
    </source>
</evidence>
<comment type="similarity">
    <text evidence="2">Belongs to the major facilitator superfamily.</text>
</comment>
<name>A0A0B1P770_UNCNE</name>
<reference evidence="9 10" key="1">
    <citation type="journal article" date="2014" name="BMC Genomics">
        <title>Adaptive genomic structural variation in the grape powdery mildew pathogen, Erysiphe necator.</title>
        <authorList>
            <person name="Jones L."/>
            <person name="Riaz S."/>
            <person name="Morales-Cruz A."/>
            <person name="Amrine K.C."/>
            <person name="McGuire B."/>
            <person name="Gubler W.D."/>
            <person name="Walker M.A."/>
            <person name="Cantu D."/>
        </authorList>
    </citation>
    <scope>NUCLEOTIDE SEQUENCE [LARGE SCALE GENOMIC DNA]</scope>
    <source>
        <strain evidence="10">c</strain>
    </source>
</reference>
<feature type="transmembrane region" description="Helical" evidence="7">
    <location>
        <begin position="410"/>
        <end position="428"/>
    </location>
</feature>
<dbReference type="FunFam" id="1.20.1250.20:FF:000171">
    <property type="entry name" value="MFS general substrate transporter"/>
    <property type="match status" value="1"/>
</dbReference>
<sequence length="554" mass="61796">MMTEIFRNSAENFYCNSIKYISDLRPSLSTSVLAFYRDSEPEKTDARGQSLHHLKNSKEFPKDELILEIGISTLYKPYDKKCIIINRAIEDVGMGRYNWSLFVLCGFGWFTDLLWIQQVALTLPSLSTEFGVSENRVRYTTCYMFVGLCFGSIFWGVGSDIVGRKIAFNLTLLIAGIFGIAVGAAPTWTTVCVIYFGIAFGVGGNLPVDGALFLEFLPNASGRLLTLLSIWWPMGQLVSSVSSWGFIGGNFTSDKGWRYSCYLMGSVTLIMFLAQFFLFHLLESPKLLLARGRQAEAVAVVHGMAHKNRTTTWLTEEILNELGGYPEPNQPQLLTRKEMIRSKLSAFSFKRIRPLFATKGMARNTTMLWYCWLAIGMGYPLFNGFLPQYLSKGQKATGEVVSEYTTYRNYVIISIMGIPGSILAYYTVDLPYIGRRGTMIVSTFICGIMLFLFTISFQASFQLGISAVESLFQNVMYAVLYSYTPEVFPTSIRGTGTGIASLLNRVGGLCAPIIAANVPLENPNIPIFVSGSLILSAFVAMLFLTIETRGRRML</sequence>
<dbReference type="GO" id="GO:0022857">
    <property type="term" value="F:transmembrane transporter activity"/>
    <property type="evidence" value="ECO:0007669"/>
    <property type="project" value="InterPro"/>
</dbReference>
<dbReference type="GO" id="GO:0016020">
    <property type="term" value="C:membrane"/>
    <property type="evidence" value="ECO:0007669"/>
    <property type="project" value="UniProtKB-SubCell"/>
</dbReference>
<evidence type="ECO:0000256" key="2">
    <source>
        <dbReference type="ARBA" id="ARBA00008335"/>
    </source>
</evidence>
<evidence type="ECO:0000259" key="8">
    <source>
        <dbReference type="PROSITE" id="PS50850"/>
    </source>
</evidence>
<feature type="transmembrane region" description="Helical" evidence="7">
    <location>
        <begin position="97"/>
        <end position="117"/>
    </location>
</feature>
<evidence type="ECO:0000313" key="9">
    <source>
        <dbReference type="EMBL" id="KHJ34108.1"/>
    </source>
</evidence>
<dbReference type="OMA" id="PTWIGVC"/>
<accession>A0A0B1P770</accession>
<dbReference type="HOGENOM" id="CLU_001265_52_2_1"/>
<feature type="transmembrane region" description="Helical" evidence="7">
    <location>
        <begin position="259"/>
        <end position="282"/>
    </location>
</feature>
<dbReference type="SUPFAM" id="SSF103473">
    <property type="entry name" value="MFS general substrate transporter"/>
    <property type="match status" value="1"/>
</dbReference>
<feature type="transmembrane region" description="Helical" evidence="7">
    <location>
        <begin position="224"/>
        <end position="247"/>
    </location>
</feature>
<keyword evidence="4 7" id="KW-0812">Transmembrane</keyword>
<dbReference type="PANTHER" id="PTHR23511">
    <property type="entry name" value="SYNAPTIC VESICLE GLYCOPROTEIN 2"/>
    <property type="match status" value="1"/>
</dbReference>
<dbReference type="InterPro" id="IPR036259">
    <property type="entry name" value="MFS_trans_sf"/>
</dbReference>
<dbReference type="Pfam" id="PF07690">
    <property type="entry name" value="MFS_1"/>
    <property type="match status" value="1"/>
</dbReference>
<evidence type="ECO:0000256" key="7">
    <source>
        <dbReference type="SAM" id="Phobius"/>
    </source>
</evidence>
<dbReference type="Proteomes" id="UP000030854">
    <property type="component" value="Unassembled WGS sequence"/>
</dbReference>
<dbReference type="PANTHER" id="PTHR23511:SF5">
    <property type="entry name" value="MAJOR FACILITATOR-TYPE TRANSPORTER HXNZ-RELATED"/>
    <property type="match status" value="1"/>
</dbReference>
<comment type="caution">
    <text evidence="9">The sequence shown here is derived from an EMBL/GenBank/DDBJ whole genome shotgun (WGS) entry which is preliminary data.</text>
</comment>
<dbReference type="InterPro" id="IPR020846">
    <property type="entry name" value="MFS_dom"/>
</dbReference>
<feature type="domain" description="Major facilitator superfamily (MFS) profile" evidence="8">
    <location>
        <begin position="101"/>
        <end position="549"/>
    </location>
</feature>
<dbReference type="AlphaFoldDB" id="A0A0B1P770"/>
<comment type="subcellular location">
    <subcellularLocation>
        <location evidence="1">Membrane</location>
        <topology evidence="1">Multi-pass membrane protein</topology>
    </subcellularLocation>
</comment>
<protein>
    <submittedName>
        <fullName evidence="9">Putative sugar transporter</fullName>
    </submittedName>
</protein>
<evidence type="ECO:0000256" key="3">
    <source>
        <dbReference type="ARBA" id="ARBA00022448"/>
    </source>
</evidence>
<dbReference type="EMBL" id="JNVN01001051">
    <property type="protein sequence ID" value="KHJ34108.1"/>
    <property type="molecule type" value="Genomic_DNA"/>
</dbReference>
<evidence type="ECO:0000256" key="5">
    <source>
        <dbReference type="ARBA" id="ARBA00022989"/>
    </source>
</evidence>
<evidence type="ECO:0000256" key="6">
    <source>
        <dbReference type="ARBA" id="ARBA00023136"/>
    </source>
</evidence>
<feature type="transmembrane region" description="Helical" evidence="7">
    <location>
        <begin position="194"/>
        <end position="217"/>
    </location>
</feature>
<keyword evidence="3" id="KW-0813">Transport</keyword>
<dbReference type="Gene3D" id="1.20.1250.20">
    <property type="entry name" value="MFS general substrate transporter like domains"/>
    <property type="match status" value="1"/>
</dbReference>
<keyword evidence="9" id="KW-0762">Sugar transport</keyword>
<keyword evidence="5 7" id="KW-1133">Transmembrane helix</keyword>
<proteinExistence type="inferred from homology"/>
<dbReference type="CDD" id="cd17316">
    <property type="entry name" value="MFS_SV2_like"/>
    <property type="match status" value="1"/>
</dbReference>
<dbReference type="InterPro" id="IPR011701">
    <property type="entry name" value="MFS"/>
</dbReference>
<feature type="transmembrane region" description="Helical" evidence="7">
    <location>
        <begin position="440"/>
        <end position="461"/>
    </location>
</feature>
<feature type="transmembrane region" description="Helical" evidence="7">
    <location>
        <begin position="166"/>
        <end position="188"/>
    </location>
</feature>
<evidence type="ECO:0000256" key="4">
    <source>
        <dbReference type="ARBA" id="ARBA00022692"/>
    </source>
</evidence>
<keyword evidence="10" id="KW-1185">Reference proteome</keyword>
<dbReference type="PROSITE" id="PS50850">
    <property type="entry name" value="MFS"/>
    <property type="match status" value="1"/>
</dbReference>
<gene>
    <name evidence="9" type="ORF">EV44_g1710</name>
</gene>
<feature type="transmembrane region" description="Helical" evidence="7">
    <location>
        <begin position="367"/>
        <end position="390"/>
    </location>
</feature>
<keyword evidence="6 7" id="KW-0472">Membrane</keyword>
<feature type="transmembrane region" description="Helical" evidence="7">
    <location>
        <begin position="137"/>
        <end position="157"/>
    </location>
</feature>
<evidence type="ECO:0000256" key="1">
    <source>
        <dbReference type="ARBA" id="ARBA00004141"/>
    </source>
</evidence>
<organism evidence="9 10">
    <name type="scientific">Uncinula necator</name>
    <name type="common">Grape powdery mildew</name>
    <dbReference type="NCBI Taxonomy" id="52586"/>
    <lineage>
        <taxon>Eukaryota</taxon>
        <taxon>Fungi</taxon>
        <taxon>Dikarya</taxon>
        <taxon>Ascomycota</taxon>
        <taxon>Pezizomycotina</taxon>
        <taxon>Leotiomycetes</taxon>
        <taxon>Erysiphales</taxon>
        <taxon>Erysiphaceae</taxon>
        <taxon>Erysiphe</taxon>
    </lineage>
</organism>
<feature type="transmembrane region" description="Helical" evidence="7">
    <location>
        <begin position="525"/>
        <end position="546"/>
    </location>
</feature>